<accession>A0A091DU90</accession>
<evidence type="ECO:0000256" key="1">
    <source>
        <dbReference type="SAM" id="MobiDB-lite"/>
    </source>
</evidence>
<dbReference type="InterPro" id="IPR000313">
    <property type="entry name" value="PWWP_dom"/>
</dbReference>
<sequence>MSSPGSRRFKTGDLVFAKVKGYYPWPARVEHMAQPNRYQVFFFGTYETAVLSPKRLYSYKEFKEKFAKASKRRGFNVGLWEIENDPRIKANNQFLAALAAEEKEGVGCANARDPIPEPELDPEPAEEQQKEVLLKRRIGDPPGDTPKRSKALVLDGAGEEVEEAKTDEAQAREEREEEAEEKANAPGCL</sequence>
<dbReference type="EMBL" id="KN122054">
    <property type="protein sequence ID" value="KFO33835.1"/>
    <property type="molecule type" value="Genomic_DNA"/>
</dbReference>
<dbReference type="AlphaFoldDB" id="A0A091DU90"/>
<dbReference type="CDD" id="cd05834">
    <property type="entry name" value="PWWP_HRP"/>
    <property type="match status" value="1"/>
</dbReference>
<feature type="compositionally biased region" description="Basic and acidic residues" evidence="1">
    <location>
        <begin position="163"/>
        <end position="174"/>
    </location>
</feature>
<dbReference type="Gene3D" id="2.30.30.140">
    <property type="match status" value="1"/>
</dbReference>
<dbReference type="Pfam" id="PF00855">
    <property type="entry name" value="PWWP"/>
    <property type="match status" value="1"/>
</dbReference>
<name>A0A091DU90_FUKDA</name>
<feature type="compositionally biased region" description="Basic and acidic residues" evidence="1">
    <location>
        <begin position="127"/>
        <end position="139"/>
    </location>
</feature>
<dbReference type="Proteomes" id="UP000028990">
    <property type="component" value="Unassembled WGS sequence"/>
</dbReference>
<feature type="compositionally biased region" description="Acidic residues" evidence="1">
    <location>
        <begin position="116"/>
        <end position="126"/>
    </location>
</feature>
<reference evidence="3 4" key="1">
    <citation type="submission" date="2013-11" db="EMBL/GenBank/DDBJ databases">
        <title>The Damaraland mole rat (Fukomys damarensis) genome and evolution of African mole rats.</title>
        <authorList>
            <person name="Gladyshev V.N."/>
            <person name="Fang X."/>
        </authorList>
    </citation>
    <scope>NUCLEOTIDE SEQUENCE [LARGE SCALE GENOMIC DNA]</scope>
    <source>
        <tissue evidence="3">Liver</tissue>
    </source>
</reference>
<dbReference type="OrthoDB" id="62853at2759"/>
<organism evidence="3 4">
    <name type="scientific">Fukomys damarensis</name>
    <name type="common">Damaraland mole rat</name>
    <name type="synonym">Cryptomys damarensis</name>
    <dbReference type="NCBI Taxonomy" id="885580"/>
    <lineage>
        <taxon>Eukaryota</taxon>
        <taxon>Metazoa</taxon>
        <taxon>Chordata</taxon>
        <taxon>Craniata</taxon>
        <taxon>Vertebrata</taxon>
        <taxon>Euteleostomi</taxon>
        <taxon>Mammalia</taxon>
        <taxon>Eutheria</taxon>
        <taxon>Euarchontoglires</taxon>
        <taxon>Glires</taxon>
        <taxon>Rodentia</taxon>
        <taxon>Hystricomorpha</taxon>
        <taxon>Bathyergidae</taxon>
        <taxon>Fukomys</taxon>
    </lineage>
</organism>
<protein>
    <submittedName>
        <fullName evidence="3">Hepatoma-derived growth factor-like protein 1</fullName>
    </submittedName>
</protein>
<keyword evidence="4" id="KW-1185">Reference proteome</keyword>
<dbReference type="PANTHER" id="PTHR12550:SF81">
    <property type="entry name" value="HEPATOMA-DERIVED GROWTH FACTOR-LIKE PROTEIN 1"/>
    <property type="match status" value="1"/>
</dbReference>
<dbReference type="eggNOG" id="KOG1904">
    <property type="taxonomic scope" value="Eukaryota"/>
</dbReference>
<feature type="region of interest" description="Disordered" evidence="1">
    <location>
        <begin position="107"/>
        <end position="189"/>
    </location>
</feature>
<evidence type="ECO:0000313" key="4">
    <source>
        <dbReference type="Proteomes" id="UP000028990"/>
    </source>
</evidence>
<dbReference type="PANTHER" id="PTHR12550">
    <property type="entry name" value="HEPATOMA-DERIVED GROWTH FACTOR-RELATED"/>
    <property type="match status" value="1"/>
</dbReference>
<dbReference type="SMART" id="SM00293">
    <property type="entry name" value="PWWP"/>
    <property type="match status" value="1"/>
</dbReference>
<dbReference type="PROSITE" id="PS50812">
    <property type="entry name" value="PWWP"/>
    <property type="match status" value="1"/>
</dbReference>
<evidence type="ECO:0000259" key="2">
    <source>
        <dbReference type="PROSITE" id="PS50812"/>
    </source>
</evidence>
<evidence type="ECO:0000313" key="3">
    <source>
        <dbReference type="EMBL" id="KFO33835.1"/>
    </source>
</evidence>
<dbReference type="SUPFAM" id="SSF63748">
    <property type="entry name" value="Tudor/PWWP/MBT"/>
    <property type="match status" value="1"/>
</dbReference>
<feature type="domain" description="PWWP" evidence="2">
    <location>
        <begin position="11"/>
        <end position="62"/>
    </location>
</feature>
<proteinExistence type="predicted"/>
<gene>
    <name evidence="3" type="ORF">H920_04829</name>
</gene>